<comment type="subcellular location">
    <subcellularLocation>
        <location evidence="1">Nucleus</location>
    </subcellularLocation>
</comment>
<evidence type="ECO:0000256" key="3">
    <source>
        <dbReference type="ARBA" id="ARBA00016266"/>
    </source>
</evidence>
<name>A0ABR0NT27_GOSAR</name>
<comment type="similarity">
    <text evidence="2">Belongs to the Nudix hydrolase family. CPSF5 subfamily.</text>
</comment>
<dbReference type="SUPFAM" id="SSF81383">
    <property type="entry name" value="F-box domain"/>
    <property type="match status" value="1"/>
</dbReference>
<keyword evidence="5" id="KW-0694">RNA-binding</keyword>
<feature type="domain" description="Nudix hydrolase" evidence="7">
    <location>
        <begin position="46"/>
        <end position="171"/>
    </location>
</feature>
<evidence type="ECO:0000256" key="4">
    <source>
        <dbReference type="ARBA" id="ARBA00022664"/>
    </source>
</evidence>
<protein>
    <recommendedName>
        <fullName evidence="3">Cleavage and polyadenylation specificity factor subunit 5</fullName>
    </recommendedName>
</protein>
<dbReference type="Proteomes" id="UP001358586">
    <property type="component" value="Chromosome 9"/>
</dbReference>
<evidence type="ECO:0000313" key="9">
    <source>
        <dbReference type="Proteomes" id="UP001358586"/>
    </source>
</evidence>
<dbReference type="Gene3D" id="1.20.1280.50">
    <property type="match status" value="1"/>
</dbReference>
<dbReference type="InterPro" id="IPR036047">
    <property type="entry name" value="F-box-like_dom_sf"/>
</dbReference>
<dbReference type="InterPro" id="IPR000086">
    <property type="entry name" value="NUDIX_hydrolase_dom"/>
</dbReference>
<keyword evidence="4" id="KW-0507">mRNA processing</keyword>
<gene>
    <name evidence="8" type="ORF">PVK06_032176</name>
</gene>
<evidence type="ECO:0000313" key="8">
    <source>
        <dbReference type="EMBL" id="KAK5804527.1"/>
    </source>
</evidence>
<keyword evidence="6" id="KW-0539">Nucleus</keyword>
<dbReference type="InterPro" id="IPR016706">
    <property type="entry name" value="Cleav_polyA_spec_factor_su5"/>
</dbReference>
<dbReference type="InterPro" id="IPR015797">
    <property type="entry name" value="NUDIX_hydrolase-like_dom_sf"/>
</dbReference>
<organism evidence="8 9">
    <name type="scientific">Gossypium arboreum</name>
    <name type="common">Tree cotton</name>
    <name type="synonym">Gossypium nanking</name>
    <dbReference type="NCBI Taxonomy" id="29729"/>
    <lineage>
        <taxon>Eukaryota</taxon>
        <taxon>Viridiplantae</taxon>
        <taxon>Streptophyta</taxon>
        <taxon>Embryophyta</taxon>
        <taxon>Tracheophyta</taxon>
        <taxon>Spermatophyta</taxon>
        <taxon>Magnoliopsida</taxon>
        <taxon>eudicotyledons</taxon>
        <taxon>Gunneridae</taxon>
        <taxon>Pentapetalae</taxon>
        <taxon>rosids</taxon>
        <taxon>malvids</taxon>
        <taxon>Malvales</taxon>
        <taxon>Malvaceae</taxon>
        <taxon>Malvoideae</taxon>
        <taxon>Gossypium</taxon>
    </lineage>
</organism>
<evidence type="ECO:0000256" key="1">
    <source>
        <dbReference type="ARBA" id="ARBA00004123"/>
    </source>
</evidence>
<evidence type="ECO:0000259" key="7">
    <source>
        <dbReference type="PROSITE" id="PS51462"/>
    </source>
</evidence>
<sequence>MVSSPVVNTYPLSSYTFGTKEPKMEKDTSVADRLARMKVNYMKEGMRTSVEAILLVQEHNHPHILLLQIGNTFCKLPGGRLKPGENEIEGLKRKLTSKLGANSPALVPDWQIGESVAIWWRPNFETMMYPYCPPHITKPKECKKLFLVHLSEKEYFAVPKNLKLLAVPLFELYDNVQRYGPVISTIPQQLSRFQFNMINWAGLSRDLVDLILARLVSVSDYLRFGAVCKTWHSVAMDRINNFCLHNFQCSFSLPMSSNASCP</sequence>
<dbReference type="CDD" id="cd18871">
    <property type="entry name" value="NUDIX_Cfim25_Nudt21"/>
    <property type="match status" value="1"/>
</dbReference>
<dbReference type="PROSITE" id="PS51462">
    <property type="entry name" value="NUDIX"/>
    <property type="match status" value="1"/>
</dbReference>
<dbReference type="EMBL" id="JARKNE010000009">
    <property type="protein sequence ID" value="KAK5804527.1"/>
    <property type="molecule type" value="Genomic_DNA"/>
</dbReference>
<proteinExistence type="inferred from homology"/>
<dbReference type="SUPFAM" id="SSF55811">
    <property type="entry name" value="Nudix"/>
    <property type="match status" value="1"/>
</dbReference>
<reference evidence="8 9" key="1">
    <citation type="submission" date="2023-03" db="EMBL/GenBank/DDBJ databases">
        <title>WGS of Gossypium arboreum.</title>
        <authorList>
            <person name="Yu D."/>
        </authorList>
    </citation>
    <scope>NUCLEOTIDE SEQUENCE [LARGE SCALE GENOMIC DNA]</scope>
    <source>
        <tissue evidence="8">Leaf</tissue>
    </source>
</reference>
<evidence type="ECO:0000256" key="6">
    <source>
        <dbReference type="ARBA" id="ARBA00023242"/>
    </source>
</evidence>
<comment type="caution">
    <text evidence="8">The sequence shown here is derived from an EMBL/GenBank/DDBJ whole genome shotgun (WGS) entry which is preliminary data.</text>
</comment>
<dbReference type="PANTHER" id="PTHR13047">
    <property type="entry name" value="PRE-MRNA CLEAVAGE FACTOR IM, 25KD SUBUNIT"/>
    <property type="match status" value="1"/>
</dbReference>
<dbReference type="Gene3D" id="3.90.79.10">
    <property type="entry name" value="Nucleoside Triphosphate Pyrophosphohydrolase"/>
    <property type="match status" value="1"/>
</dbReference>
<evidence type="ECO:0000256" key="5">
    <source>
        <dbReference type="ARBA" id="ARBA00022884"/>
    </source>
</evidence>
<accession>A0ABR0NT27</accession>
<keyword evidence="9" id="KW-1185">Reference proteome</keyword>
<dbReference type="Pfam" id="PF13869">
    <property type="entry name" value="NUDIX_2"/>
    <property type="match status" value="1"/>
</dbReference>
<evidence type="ECO:0000256" key="2">
    <source>
        <dbReference type="ARBA" id="ARBA00009710"/>
    </source>
</evidence>